<accession>A0A9P8T6W4</accession>
<dbReference type="InterPro" id="IPR013749">
    <property type="entry name" value="PM/HMP-P_kinase-1"/>
</dbReference>
<reference evidence="22" key="2">
    <citation type="submission" date="2021-01" db="EMBL/GenBank/DDBJ databases">
        <authorList>
            <person name="Schikora-Tamarit M.A."/>
        </authorList>
    </citation>
    <scope>NUCLEOTIDE SEQUENCE</scope>
    <source>
        <strain evidence="22">CBS6075</strain>
    </source>
</reference>
<keyword evidence="12" id="KW-0418">Kinase</keyword>
<dbReference type="InterPro" id="IPR042222">
    <property type="entry name" value="Dynein_2_N"/>
</dbReference>
<dbReference type="SUPFAM" id="SSF53613">
    <property type="entry name" value="Ribokinase-like"/>
    <property type="match status" value="1"/>
</dbReference>
<dbReference type="InterPro" id="IPR035706">
    <property type="entry name" value="AAA_9"/>
</dbReference>
<comment type="subcellular location">
    <subcellularLocation>
        <location evidence="1">Cytoplasm</location>
        <location evidence="1">Cytoskeleton</location>
    </subcellularLocation>
</comment>
<evidence type="ECO:0000256" key="1">
    <source>
        <dbReference type="ARBA" id="ARBA00004245"/>
    </source>
</evidence>
<dbReference type="GO" id="GO:0030473">
    <property type="term" value="P:nuclear migration along microtubule"/>
    <property type="evidence" value="ECO:0007669"/>
    <property type="project" value="UniProtKB-ARBA"/>
</dbReference>
<dbReference type="Pfam" id="PF12780">
    <property type="entry name" value="AAA_8"/>
    <property type="match status" value="1"/>
</dbReference>
<evidence type="ECO:0000256" key="19">
    <source>
        <dbReference type="ARBA" id="ARBA00053342"/>
    </source>
</evidence>
<dbReference type="NCBIfam" id="TIGR00687">
    <property type="entry name" value="pyridox_kin"/>
    <property type="match status" value="1"/>
</dbReference>
<evidence type="ECO:0000256" key="17">
    <source>
        <dbReference type="ARBA" id="ARBA00023212"/>
    </source>
</evidence>
<dbReference type="Proteomes" id="UP000769157">
    <property type="component" value="Unassembled WGS sequence"/>
</dbReference>
<dbReference type="GO" id="GO:1902850">
    <property type="term" value="P:microtubule cytoskeleton organization involved in mitosis"/>
    <property type="evidence" value="ECO:0007669"/>
    <property type="project" value="UniProtKB-ARBA"/>
</dbReference>
<dbReference type="InterPro" id="IPR024743">
    <property type="entry name" value="Dynein_HC_stalk"/>
</dbReference>
<dbReference type="GO" id="GO:0005524">
    <property type="term" value="F:ATP binding"/>
    <property type="evidence" value="ECO:0007669"/>
    <property type="project" value="UniProtKB-KW"/>
</dbReference>
<dbReference type="Gene3D" id="1.20.58.1120">
    <property type="match status" value="1"/>
</dbReference>
<evidence type="ECO:0000256" key="13">
    <source>
        <dbReference type="ARBA" id="ARBA00022840"/>
    </source>
</evidence>
<dbReference type="SUPFAM" id="SSF52540">
    <property type="entry name" value="P-loop containing nucleoside triphosphate hydrolases"/>
    <property type="match status" value="4"/>
</dbReference>
<dbReference type="Pfam" id="PF12777">
    <property type="entry name" value="MT"/>
    <property type="match status" value="1"/>
</dbReference>
<evidence type="ECO:0000256" key="15">
    <source>
        <dbReference type="ARBA" id="ARBA00023054"/>
    </source>
</evidence>
<dbReference type="InterPro" id="IPR042219">
    <property type="entry name" value="AAA_lid_11_sf"/>
</dbReference>
<dbReference type="Gene3D" id="6.10.140.1060">
    <property type="match status" value="1"/>
</dbReference>
<dbReference type="InterPro" id="IPR029056">
    <property type="entry name" value="Ribokinase-like"/>
</dbReference>
<dbReference type="InterPro" id="IPR003593">
    <property type="entry name" value="AAA+_ATPase"/>
</dbReference>
<dbReference type="FunFam" id="3.40.50.300:FF:002357">
    <property type="entry name" value="Glutathione S-transferase class-mu 26 kDa isozyme"/>
    <property type="match status" value="1"/>
</dbReference>
<dbReference type="Gene3D" id="1.20.920.20">
    <property type="match status" value="1"/>
</dbReference>
<dbReference type="CDD" id="cd00009">
    <property type="entry name" value="AAA"/>
    <property type="match status" value="2"/>
</dbReference>
<dbReference type="Gene3D" id="1.10.8.710">
    <property type="match status" value="1"/>
</dbReference>
<dbReference type="InterPro" id="IPR026983">
    <property type="entry name" value="DHC"/>
</dbReference>
<dbReference type="Pfam" id="PF12775">
    <property type="entry name" value="AAA_7"/>
    <property type="match status" value="1"/>
</dbReference>
<dbReference type="PROSITE" id="PS50290">
    <property type="entry name" value="PI3_4_KINASE_3"/>
    <property type="match status" value="1"/>
</dbReference>
<feature type="coiled-coil region" evidence="20">
    <location>
        <begin position="2354"/>
        <end position="2437"/>
    </location>
</feature>
<organism evidence="22 23">
    <name type="scientific">Ogataea philodendri</name>
    <dbReference type="NCBI Taxonomy" id="1378263"/>
    <lineage>
        <taxon>Eukaryota</taxon>
        <taxon>Fungi</taxon>
        <taxon>Dikarya</taxon>
        <taxon>Ascomycota</taxon>
        <taxon>Saccharomycotina</taxon>
        <taxon>Pichiomycetes</taxon>
        <taxon>Pichiales</taxon>
        <taxon>Pichiaceae</taxon>
        <taxon>Ogataea</taxon>
    </lineage>
</organism>
<keyword evidence="15 20" id="KW-0175">Coiled coil</keyword>
<dbReference type="PANTHER" id="PTHR45703:SF36">
    <property type="entry name" value="DYNEIN HEAVY CHAIN, CYTOPLASMIC"/>
    <property type="match status" value="1"/>
</dbReference>
<keyword evidence="6" id="KW-0415">Karyogamy</keyword>
<protein>
    <recommendedName>
        <fullName evidence="5">Dynein heavy chain, cytoplasmic</fullName>
        <ecNumber evidence="4">2.7.1.35</ecNumber>
    </recommendedName>
    <alternativeName>
        <fullName evidence="18">Dynein heavy chain, cytosolic</fullName>
    </alternativeName>
</protein>
<dbReference type="Gene3D" id="1.10.8.1220">
    <property type="match status" value="1"/>
</dbReference>
<dbReference type="GO" id="GO:0005816">
    <property type="term" value="C:spindle pole body"/>
    <property type="evidence" value="ECO:0007669"/>
    <property type="project" value="UniProtKB-ARBA"/>
</dbReference>
<keyword evidence="17" id="KW-0206">Cytoskeleton</keyword>
<dbReference type="GO" id="GO:0008569">
    <property type="term" value="F:minus-end-directed microtubule motor activity"/>
    <property type="evidence" value="ECO:0007669"/>
    <property type="project" value="InterPro"/>
</dbReference>
<name>A0A9P8T6W4_9ASCO</name>
<dbReference type="Pfam" id="PF18198">
    <property type="entry name" value="AAA_lid_11"/>
    <property type="match status" value="1"/>
</dbReference>
<dbReference type="RefSeq" id="XP_046062650.1">
    <property type="nucleotide sequence ID" value="XM_046202811.1"/>
</dbReference>
<evidence type="ECO:0000256" key="14">
    <source>
        <dbReference type="ARBA" id="ARBA00023017"/>
    </source>
</evidence>
<keyword evidence="14" id="KW-0243">Dynein</keyword>
<dbReference type="Pfam" id="PF08393">
    <property type="entry name" value="DHC_N2"/>
    <property type="match status" value="1"/>
</dbReference>
<dbReference type="Gene3D" id="1.20.920.30">
    <property type="match status" value="1"/>
</dbReference>
<keyword evidence="9" id="KW-0493">Microtubule</keyword>
<dbReference type="InterPro" id="IPR004625">
    <property type="entry name" value="PyrdxlKinase"/>
</dbReference>
<evidence type="ECO:0000256" key="18">
    <source>
        <dbReference type="ARBA" id="ARBA00033439"/>
    </source>
</evidence>
<dbReference type="InterPro" id="IPR043157">
    <property type="entry name" value="Dynein_AAA1S"/>
</dbReference>
<dbReference type="Gene3D" id="3.40.50.300">
    <property type="entry name" value="P-loop containing nucleotide triphosphate hydrolases"/>
    <property type="match status" value="5"/>
</dbReference>
<evidence type="ECO:0000256" key="5">
    <source>
        <dbReference type="ARBA" id="ARBA00022197"/>
    </source>
</evidence>
<dbReference type="InterPro" id="IPR041658">
    <property type="entry name" value="AAA_lid_11"/>
</dbReference>
<keyword evidence="8" id="KW-0808">Transferase</keyword>
<dbReference type="Pfam" id="PF12781">
    <property type="entry name" value="AAA_9"/>
    <property type="match status" value="1"/>
</dbReference>
<evidence type="ECO:0000313" key="23">
    <source>
        <dbReference type="Proteomes" id="UP000769157"/>
    </source>
</evidence>
<evidence type="ECO:0000259" key="21">
    <source>
        <dbReference type="PROSITE" id="PS50290"/>
    </source>
</evidence>
<feature type="coiled-coil region" evidence="20">
    <location>
        <begin position="2170"/>
        <end position="2204"/>
    </location>
</feature>
<evidence type="ECO:0000256" key="6">
    <source>
        <dbReference type="ARBA" id="ARBA00022459"/>
    </source>
</evidence>
<evidence type="ECO:0000256" key="7">
    <source>
        <dbReference type="ARBA" id="ARBA00022490"/>
    </source>
</evidence>
<dbReference type="Pfam" id="PF12774">
    <property type="entry name" value="AAA_6"/>
    <property type="match status" value="1"/>
</dbReference>
<feature type="coiled-coil region" evidence="20">
    <location>
        <begin position="636"/>
        <end position="663"/>
    </location>
</feature>
<dbReference type="EMBL" id="JAEUBE010000158">
    <property type="protein sequence ID" value="KAH3668236.1"/>
    <property type="molecule type" value="Genomic_DNA"/>
</dbReference>
<dbReference type="Pfam" id="PF00454">
    <property type="entry name" value="PI3_PI4_kinase"/>
    <property type="match status" value="1"/>
</dbReference>
<dbReference type="Gene3D" id="1.10.287.2620">
    <property type="match status" value="1"/>
</dbReference>
<dbReference type="GO" id="GO:0000070">
    <property type="term" value="P:mitotic sister chromatid segregation"/>
    <property type="evidence" value="ECO:0007669"/>
    <property type="project" value="UniProtKB-ARBA"/>
</dbReference>
<dbReference type="GO" id="GO:0000235">
    <property type="term" value="C:astral microtubule"/>
    <property type="evidence" value="ECO:0007669"/>
    <property type="project" value="UniProtKB-ARBA"/>
</dbReference>
<dbReference type="GO" id="GO:0005938">
    <property type="term" value="C:cell cortex"/>
    <property type="evidence" value="ECO:0007669"/>
    <property type="project" value="UniProtKB-ARBA"/>
</dbReference>
<evidence type="ECO:0000256" key="20">
    <source>
        <dbReference type="SAM" id="Coils"/>
    </source>
</evidence>
<dbReference type="Pfam" id="PF22597">
    <property type="entry name" value="DYN_lid"/>
    <property type="match status" value="1"/>
</dbReference>
<evidence type="ECO:0000256" key="11">
    <source>
        <dbReference type="ARBA" id="ARBA00022741"/>
    </source>
</evidence>
<evidence type="ECO:0000256" key="4">
    <source>
        <dbReference type="ARBA" id="ARBA00012104"/>
    </source>
</evidence>
<evidence type="ECO:0000313" key="22">
    <source>
        <dbReference type="EMBL" id="KAH3668236.1"/>
    </source>
</evidence>
<comment type="similarity">
    <text evidence="3">Belongs to the dynein heavy chain family.</text>
</comment>
<reference evidence="22" key="1">
    <citation type="journal article" date="2021" name="Open Biol.">
        <title>Shared evolutionary footprints suggest mitochondrial oxidative damage underlies multiple complex I losses in fungi.</title>
        <authorList>
            <person name="Schikora-Tamarit M.A."/>
            <person name="Marcet-Houben M."/>
            <person name="Nosek J."/>
            <person name="Gabaldon T."/>
        </authorList>
    </citation>
    <scope>NUCLEOTIDE SEQUENCE</scope>
    <source>
        <strain evidence="22">CBS6075</strain>
    </source>
</reference>
<dbReference type="FunFam" id="3.40.50.300:FF:000996">
    <property type="entry name" value="Cytoplasmic dynein heavy chain"/>
    <property type="match status" value="1"/>
</dbReference>
<keyword evidence="13" id="KW-0067">ATP-binding</keyword>
<dbReference type="InterPro" id="IPR000403">
    <property type="entry name" value="PI3/4_kinase_cat_dom"/>
</dbReference>
<gene>
    <name evidence="22" type="ORF">OGAPHI_001990</name>
</gene>
<keyword evidence="23" id="KW-1185">Reference proteome</keyword>
<dbReference type="GO" id="GO:0008478">
    <property type="term" value="F:pyridoxal kinase activity"/>
    <property type="evidence" value="ECO:0007669"/>
    <property type="project" value="UniProtKB-EC"/>
</dbReference>
<evidence type="ECO:0000256" key="3">
    <source>
        <dbReference type="ARBA" id="ARBA00008887"/>
    </source>
</evidence>
<dbReference type="InterPro" id="IPR013602">
    <property type="entry name" value="Dynein_heavy_linker"/>
</dbReference>
<dbReference type="InterPro" id="IPR024317">
    <property type="entry name" value="Dynein_heavy_chain_D4_dom"/>
</dbReference>
<dbReference type="Gene3D" id="1.20.140.100">
    <property type="entry name" value="Dynein heavy chain, N-terminal domain 2"/>
    <property type="match status" value="1"/>
</dbReference>
<dbReference type="PANTHER" id="PTHR45703">
    <property type="entry name" value="DYNEIN HEAVY CHAIN"/>
    <property type="match status" value="1"/>
</dbReference>
<dbReference type="GO" id="GO:0051959">
    <property type="term" value="F:dynein light intermediate chain binding"/>
    <property type="evidence" value="ECO:0007669"/>
    <property type="project" value="InterPro"/>
</dbReference>
<dbReference type="GeneID" id="70233957"/>
<evidence type="ECO:0000256" key="9">
    <source>
        <dbReference type="ARBA" id="ARBA00022701"/>
    </source>
</evidence>
<dbReference type="InterPro" id="IPR054354">
    <property type="entry name" value="DYNC2H1-like_lid"/>
</dbReference>
<comment type="caution">
    <text evidence="22">The sequence shown here is derived from an EMBL/GenBank/DDBJ whole genome shotgun (WGS) entry which is preliminary data.</text>
</comment>
<keyword evidence="10" id="KW-0677">Repeat</keyword>
<dbReference type="Pfam" id="PF08543">
    <property type="entry name" value="Phos_pyr_kin"/>
    <property type="match status" value="1"/>
</dbReference>
<evidence type="ECO:0000256" key="2">
    <source>
        <dbReference type="ARBA" id="ARBA00008805"/>
    </source>
</evidence>
<dbReference type="Gene3D" id="1.10.8.720">
    <property type="entry name" value="Region D6 of dynein motor"/>
    <property type="match status" value="1"/>
</dbReference>
<proteinExistence type="inferred from homology"/>
<keyword evidence="7" id="KW-0963">Cytoplasm</keyword>
<dbReference type="GO" id="GO:0009443">
    <property type="term" value="P:pyridoxal 5'-phosphate salvage"/>
    <property type="evidence" value="ECO:0007669"/>
    <property type="project" value="InterPro"/>
</dbReference>
<dbReference type="GO" id="GO:0000741">
    <property type="term" value="P:karyogamy"/>
    <property type="evidence" value="ECO:0007669"/>
    <property type="project" value="UniProtKB-KW"/>
</dbReference>
<feature type="domain" description="PI3K/PI4K catalytic" evidence="21">
    <location>
        <begin position="3588"/>
        <end position="3901"/>
    </location>
</feature>
<dbReference type="InterPro" id="IPR042228">
    <property type="entry name" value="Dynein_linker_3"/>
</dbReference>
<dbReference type="GO" id="GO:0045505">
    <property type="term" value="F:dynein intermediate chain binding"/>
    <property type="evidence" value="ECO:0007669"/>
    <property type="project" value="InterPro"/>
</dbReference>
<keyword evidence="16" id="KW-0505">Motor protein</keyword>
<keyword evidence="11" id="KW-0547">Nucleotide-binding</keyword>
<dbReference type="Gene3D" id="3.40.1190.20">
    <property type="match status" value="1"/>
</dbReference>
<evidence type="ECO:0000256" key="10">
    <source>
        <dbReference type="ARBA" id="ARBA00022737"/>
    </source>
</evidence>
<evidence type="ECO:0000256" key="12">
    <source>
        <dbReference type="ARBA" id="ARBA00022777"/>
    </source>
</evidence>
<sequence length="4290" mass="485858">MRPLKLSDESIRDHSIVIQDSKLSVRPPLEESEEKIVSELNKCISVVTSQKCLLTDEFDVNIDENQKVFPELQKKLTKRYFECISQLSSIMTSAGELVNKWLQLQSLWSVDFEDLKQSFGSNIEYWRDALLEVKSLKDAFDTFDTFTMFGPVKLEYGQAQWKVSAQYNAWQRQILEVLARNLASKIKTFLEQVRTGRKKLESAPIDFGSAKAIISLIDIVHHLKLQRGEWDPQIDTIDSCNRLLVLFRMKFSSDWVHFEQLSSEYQLFEKLLDSKTNQIFSNMNVVVQTAENEAASLRTAIEALHTKWENEKPLGKKLASETALSSLDSFKASCQHLNESRSKLLSVARLLDLSIVLKDSITPILSEINDLKEFWSAISGLQSSLANVRDQEWKSVTPMALKKTLEEILANSRNQPIAIRQYSAFEEFQSNLKTYIKAIPLIGGLCSDAINDRHWSTIFEELSMRKVPSKLRFGDVLDLDFANNEKYFKTIIHKAQGEKNLESSIENIQKNWEQLSFQLFQFNPEFRLIKGWEILFQTITEDLNSLWSMKMSPYYPAFEKSVGTLEEKLCELQLILDLWIEVQRQWIYLSGVFEKNDEIKKLLPLESNRFFNTSAEFHSLMKNVYKSTLVMEVRNITNVKGLLEKIQETLEKIKKSLIGYLEKQRDVFPRFYFIGNEELLEIVGNSSNVRLVSTYLQKMFTGVADTVYNSDTSCIESVISPEGEKLQLKSPVSLIEFPHLTDWLHALEIEIKNTLALSLDDSLKLLPSIYEAEDPKNELVHWIDLFPNQILLLSIQIFWTQLVETTKNLQSCVDRYNCFLSLFADMILQNLTSLQRRKYENLIIEIVHQRDVLDVQKEHSLKSFEWKSQQRYYFDVSNVITQRVVIKQGNWQDYYGFEYLGAPARLVYTSLMDTCFLAMSEALNQNLGGSLVGPAGTGKTESIKALGQNLGMMVLVFCCDETFDFQSVSRILIGICRVGSWCCFDEFNRLDKRMLSAISTQIEKIENALASKYPLEIEILAKKFEVQPRTGVFITSNPNYAGRSTLPDNLKTKYREFSVVQPDASVISEVILISQGFDLARDLGEKVVSFFASLESNCSSQPHYDFGLRALKSTLSRCGAFRRAIKDDITDPSFENRIMVHSLKTVTLPKLLAVDEPIFEKNISIFGTQEGLATSADQLVPHLRDLAAQNGFVASSAWIKKALQLYEIQESHHGFMMVGEAGSGKTVLFQSLLESMKRTTGKDNSVHIIDPKVLGKELLYGSLDYATREWTDGVFTSILRRVELNLRGEKSKNVWIVFDGDVDPNWVENLNSVLDDNKILTLPSGERIALPSNLKIVFEVQDLNFATPATVSRCGIVWFGDKLFEFSDYYTNLLHSFKNTELENEDMVQNTRPGSVDDLRSRFADSIEQSLPSTVLFQVWTESKKSSHIMDRGMSPIKTLFGLLSDRFERLVNSQTIVHNEDITSYVMRAVLHSLVWAFAGDSPLSEKQQFSLYLQSLPQLSQYSTSDLLYSEISVSDYEWKPTSVAEFDLEPHTITRSDVVIPTMDTTVHENLIFSLIRKHETVILCGPPGSGKTMTLMAALRKSHRYIFVGVNFSKDTTPDLVIKTLEQHCVYTSTPLGIKLVPSVPEKWLVLFCDEINLPAFDSYGSQTTIAFLRQLVEQGGFWRKKDGVWVTLGNIQIVGACNPPTDPGRNALSSRFLRHSSVIMVDYPGEHSLTQIYSTFNSALLKCVPDLRGYVQPLTNSMIQVYNSSRTHFTTRAHYIYSPRELTRWVRGIYEAVRASSHLNLEQLIRLWAHEALRLFLDRLVDQDEREWTVKLIESVASKNFPHLDLETTLKQPILYSGWLSYDYAPVTPKELGAFVDQRLKVFSEEETNVSLVLYPDLLDHVLRIDRALKNSQGHMILVGPSGSGKTTLAKFVAWINGLYIHQLIVSRKYTLAEFDSTLRELLRRAAEGTKVCFIIDESSILETEFLERMNTLLANAEVPGLFEGEEFSTLMTICSQRSQEQGLFLDSDDELYSWFTGQVANNFHVVFTITDPYSTDAPPLISSPALFNRCVISWMGDWTSESLEAVAKGLLQVLPINNSQYHPPVGSSVDTLQEAVVDIFVKIHRGFNSYKPTPNQFFSLINNFISSFNSQEAELQEHQSHINVGLDRLKETFLEVKELNKSLSVKRHQLTEKNKEAREMLDKMITDQNEAERKQEASIEIHSRFEEQEKYIRERRSLALEDLEKVEPLILEAQRGVKNIKKQHLTELRSMNNPPEAVKITLESVCILLGYDVSTWRDVQLIIRRDDFIASIVGFDSEVHLTKELADFMESEYISRPSYNFESVNRASKACGPLLLWVEAQLRYASVIEKVQPLKDEVRALENELVDTKAKLIALDGMIQDLEQSIEDYKEKYSEVIRQSEKIKTEMQDVENKVERSTMLLESLRDEKDRWGSSVVDFQKQRDCLVGNTLLGTAYMSYLGTYSELERRKYSESWKSILSQYSIAYEPTLDFKSWALKPDQEYIWQQNGLPNDELFIENTMMLSKDERYPFILDPSGLMINFLVNTHTDLVVTSFLDDGYLKLLENCIRFGGHILIQDGEYYDPLISRLIAKDIQTSGGRSLVRLGSKEIDLSPNFRLFVHTKDSSAKIAPFLQSRMNVLNYTFTSSSLVNQALDMTLNSENPQLEKQLVELSKVNGEYKDSLYNLENDLLKNLSDTRVSILDNDELVKKLESIKSQAASIQTKLSQSSALLEEVTKVRNEYLPLAESYCQIQLLLNRLWELNSIYQFASNHLVVVFKKMLKSSHGKTVEHMISALGEETYRSTANSLIQEDRSIFEQLLKDIVGEFDSSREYELAETLEESSLFLLRASGGFDAAATINSLAKSHHRELSSYSMGSSEGLEVARRLFVSTMKSGGWLLVENVHMSPEFIEIIPKLLEGEKRPGFHLFLSCQVDSQISSTVSKLCTKFVFESDPGIKTVLEESLLKSNAAMSLNNVAHPEHARLYVLLAWFYGLLKERLRFVPIGFSKSYEFTEADLACAQHVLDQVIADGVAWDVLSNMFGRVVFGGKVTDSGDLAVIMRVSRLLFSPGVLDSQPITLDGSAVSLLRCRRSGDWPRGPNGCWPRYDRATRYRQLYYERTLRLLVGPFVGAPPLAVFLEHDAVEVDVDEVFVGPAQRVDVVAAEVRDARGERPEEALVEAAVVGGVVIDAEEGVEVPGHVEQRQVVERGSYEAGGKRGCRAAEEARGDDVFLESGAGVVAALDVVPFKAMDDHSVEWGRVAEIQLFKVCVVGQLFEQRRDGHVELLGVVVVSVDGFLEQGELLEVERLRAQMGRKLVQTRTGHLVAAGGDLETAQLSGVCVVEQLAHEQPRGLVVVVVAVVWGLAQQKCQIRGDLGAGHHDALDALQQLLVERQRLKEQLLSQLQILVNARDNRAVDVVACAREVDLVLLAQKRHNEWQNTRKQQRAGHGLIIANNLEIYFLHVFRHMSVTGQPLASGSPVLETTPLLSPPTGADQSPFSKRSLSQWTNTIRDLHIGNMFRSKNVQPRATEIYYSVFRAPPDIHPLTKLPQAGFLDLGPTTRADFEQVVASGAEAIELGIGPQLISAGSSGSYFVYNANYEPIGVFKPQDEEPYGPLSPKMTKWIHRNFFPCFFGRSCLIPNTGYIAESATSLLDRQLQTFIVPYTDIVTLSCDKFYYPMWERVGAYIAGKPLRPKVGSFQLFLHGYQGADEFFKQYPLPHQSQSPSSEFQWTPETLQQLQHEIEKLVILDFIVRNTDRGLDNWMLKIEHINGRPQIRLGAIDNGLSLPWKHPNEWRSFPFGWLFLPISIIGRPFSAATRKHFLPLLTSKEWWEDTSVLLREMLSRDRGFKERMFRKQLAVLKGQAWNVVQTLLVPGQSPLDLARKPRMIVQDSEIEVPLTSPIPLIVNAMDSPFTDNSAPLGQSLQNNWNSYLTGEIDESKWEESNTTILDQGIQLVSVGTKTVIVERLQPSHVIHGYVGNKAATFPLQMLGWNVDVLNTVNFSNHTGYGKFYGEVVTGEKLAEMYAGLKQIGVKYNAVLTGYIHGADSLAAVGEMCTDVKKAHPDCLWLLDPVMGDDGQIYVSQDVIPVYRKIVHSGLVDVITPNQLELELLLDLKITDKDSLFEALQTLHTEHHVKHVVVSSLFLCADKLGLDPDPDHDDCFYCCVSSTDMAAPIVFAIPKLDSYFTGVGDLFSALLVDRLYRLNDLAQAANQVQTVMAEVLGLTRQMCWEALGTTVKGKIGDAATMKECELRVVEARHLYAGSTAGFKAVQLSRPSS</sequence>
<dbReference type="SMART" id="SM00382">
    <property type="entry name" value="AAA"/>
    <property type="match status" value="4"/>
</dbReference>
<dbReference type="Pfam" id="PF03028">
    <property type="entry name" value="Dynein_heavy"/>
    <property type="match status" value="1"/>
</dbReference>
<dbReference type="EC" id="2.7.1.35" evidence="4"/>
<dbReference type="InterPro" id="IPR004273">
    <property type="entry name" value="Dynein_heavy_D6_P-loop"/>
</dbReference>
<dbReference type="GO" id="GO:0005868">
    <property type="term" value="C:cytoplasmic dynein complex"/>
    <property type="evidence" value="ECO:0007669"/>
    <property type="project" value="UniProtKB-ARBA"/>
</dbReference>
<dbReference type="OrthoDB" id="447173at2759"/>
<dbReference type="FunFam" id="1.20.920.20:FF:000002">
    <property type="entry name" value="Cytoplasmic dynein 1 heavy chain"/>
    <property type="match status" value="1"/>
</dbReference>
<dbReference type="CDD" id="cd01173">
    <property type="entry name" value="pyridoxal_pyridoxamine_kinase"/>
    <property type="match status" value="1"/>
</dbReference>
<dbReference type="InterPro" id="IPR027417">
    <property type="entry name" value="P-loop_NTPase"/>
</dbReference>
<comment type="similarity">
    <text evidence="2">Belongs to the pyridoxine kinase family.</text>
</comment>
<evidence type="ECO:0000256" key="16">
    <source>
        <dbReference type="ARBA" id="ARBA00023175"/>
    </source>
</evidence>
<evidence type="ECO:0000256" key="8">
    <source>
        <dbReference type="ARBA" id="ARBA00022679"/>
    </source>
</evidence>
<dbReference type="InterPro" id="IPR035699">
    <property type="entry name" value="AAA_6"/>
</dbReference>
<dbReference type="Gene3D" id="3.20.180.20">
    <property type="entry name" value="Dynein heavy chain, N-terminal domain 2"/>
    <property type="match status" value="1"/>
</dbReference>
<comment type="function">
    <text evidence="19">Cytoplasmic dynein acts as a motor for the intracellular retrograde motility of vesicles and organelles along microtubules. Dynein has ATPase activity; the force-producing power stroke is thought to occur on release of ADP. Required to maintain uniform nuclear distribution in hyphae. May play an important role in the proper orientation of the mitotic spindle into the budding daughter cell yeast. Probably required for normal progression of the cell cycle.</text>
</comment>
<dbReference type="Gene3D" id="1.10.472.130">
    <property type="match status" value="1"/>
</dbReference>